<dbReference type="GO" id="GO:0008270">
    <property type="term" value="F:zinc ion binding"/>
    <property type="evidence" value="ECO:0007669"/>
    <property type="project" value="InterPro"/>
</dbReference>
<evidence type="ECO:0000313" key="8">
    <source>
        <dbReference type="EMBL" id="KAJ6030888.1"/>
    </source>
</evidence>
<dbReference type="GO" id="GO:0000981">
    <property type="term" value="F:DNA-binding transcription factor activity, RNA polymerase II-specific"/>
    <property type="evidence" value="ECO:0007669"/>
    <property type="project" value="InterPro"/>
</dbReference>
<evidence type="ECO:0000256" key="4">
    <source>
        <dbReference type="ARBA" id="ARBA00023163"/>
    </source>
</evidence>
<sequence>MRVGKGCERCRTRHIRCVIPAGASACTPCSRLGRACHLDPRFQFKAVHHVYQKSNGAPARFDLAWDEEQVWVDVSRPATFVLETNDVLAGDEKNASPDEKDRSSTNISEHDRGGNRELYMVDIDKARAGSPAIHEDESQQYPTSGPLSHPSGNESTLSLREASLMRYFIQKIAPWADICDVQSHFSTEVPRRALQNSMVLKAILALSARHDAILAGDSDWEASTYHGQCLQLLIAALDQAETNCDENMLIAVVILRIYEELENNTDQQFHLLGSNRLVNLVARSASSGGLAEAVSWQFLRQAIYASIVQYQPLQLNMQNYERSSMFHRHDDAACANVIIYHCARIIQLCSDAPGRIVDREAWRNISESVIEWNRTKPMTWQPLRYQAPDISVDRPFPELWMISPLQWSGCMMVIGLSLSNESVENAYFMASHLLHRFGYCLRHPVEQQGSLEFMSRVEKVLGWRTSWMRKELENRWTELAAFDSWDP</sequence>
<dbReference type="PANTHER" id="PTHR37534">
    <property type="entry name" value="TRANSCRIPTIONAL ACTIVATOR PROTEIN UGA3"/>
    <property type="match status" value="1"/>
</dbReference>
<feature type="compositionally biased region" description="Basic and acidic residues" evidence="6">
    <location>
        <begin position="90"/>
        <end position="114"/>
    </location>
</feature>
<dbReference type="PANTHER" id="PTHR37534:SF25">
    <property type="entry name" value="ZN(II)2CYS6 TRANSCRIPTION FACTOR (EUROFUNG)"/>
    <property type="match status" value="1"/>
</dbReference>
<proteinExistence type="predicted"/>
<feature type="region of interest" description="Disordered" evidence="6">
    <location>
        <begin position="89"/>
        <end position="114"/>
    </location>
</feature>
<evidence type="ECO:0000256" key="5">
    <source>
        <dbReference type="ARBA" id="ARBA00023242"/>
    </source>
</evidence>
<comment type="subcellular location">
    <subcellularLocation>
        <location evidence="1">Nucleus</location>
    </subcellularLocation>
</comment>
<dbReference type="SUPFAM" id="SSF57701">
    <property type="entry name" value="Zn2/Cys6 DNA-binding domain"/>
    <property type="match status" value="1"/>
</dbReference>
<dbReference type="InterPro" id="IPR001138">
    <property type="entry name" value="Zn2Cys6_DnaBD"/>
</dbReference>
<evidence type="ECO:0000256" key="1">
    <source>
        <dbReference type="ARBA" id="ARBA00004123"/>
    </source>
</evidence>
<keyword evidence="2" id="KW-0805">Transcription regulation</keyword>
<dbReference type="InterPro" id="IPR036864">
    <property type="entry name" value="Zn2-C6_fun-type_DNA-bd_sf"/>
</dbReference>
<keyword evidence="3" id="KW-0238">DNA-binding</keyword>
<dbReference type="SMART" id="SM00066">
    <property type="entry name" value="GAL4"/>
    <property type="match status" value="1"/>
</dbReference>
<evidence type="ECO:0000259" key="7">
    <source>
        <dbReference type="PROSITE" id="PS00463"/>
    </source>
</evidence>
<reference evidence="8" key="2">
    <citation type="submission" date="2023-01" db="EMBL/GenBank/DDBJ databases">
        <authorList>
            <person name="Petersen C."/>
        </authorList>
    </citation>
    <scope>NUCLEOTIDE SEQUENCE</scope>
    <source>
        <strain evidence="8">IBT 15450</strain>
    </source>
</reference>
<dbReference type="EMBL" id="JAQJZL010000014">
    <property type="protein sequence ID" value="KAJ6030888.1"/>
    <property type="molecule type" value="Genomic_DNA"/>
</dbReference>
<feature type="region of interest" description="Disordered" evidence="6">
    <location>
        <begin position="130"/>
        <end position="155"/>
    </location>
</feature>
<accession>A0AAD6I6B8</accession>
<evidence type="ECO:0000313" key="9">
    <source>
        <dbReference type="Proteomes" id="UP001219568"/>
    </source>
</evidence>
<dbReference type="Gene3D" id="4.10.240.10">
    <property type="entry name" value="Zn(2)-C6 fungal-type DNA-binding domain"/>
    <property type="match status" value="1"/>
</dbReference>
<gene>
    <name evidence="8" type="ORF">N7460_011154</name>
</gene>
<dbReference type="PROSITE" id="PS00463">
    <property type="entry name" value="ZN2_CY6_FUNGAL_1"/>
    <property type="match status" value="1"/>
</dbReference>
<dbReference type="GO" id="GO:0045944">
    <property type="term" value="P:positive regulation of transcription by RNA polymerase II"/>
    <property type="evidence" value="ECO:0007669"/>
    <property type="project" value="TreeGrafter"/>
</dbReference>
<feature type="domain" description="Zn(2)-C6 fungal-type" evidence="7">
    <location>
        <begin position="6"/>
        <end position="36"/>
    </location>
</feature>
<comment type="caution">
    <text evidence="8">The sequence shown here is derived from an EMBL/GenBank/DDBJ whole genome shotgun (WGS) entry which is preliminary data.</text>
</comment>
<keyword evidence="4" id="KW-0804">Transcription</keyword>
<feature type="compositionally biased region" description="Polar residues" evidence="6">
    <location>
        <begin position="139"/>
        <end position="155"/>
    </location>
</feature>
<dbReference type="AlphaFoldDB" id="A0AAD6I6B8"/>
<name>A0AAD6I6B8_PENCN</name>
<dbReference type="GO" id="GO:0000976">
    <property type="term" value="F:transcription cis-regulatory region binding"/>
    <property type="evidence" value="ECO:0007669"/>
    <property type="project" value="TreeGrafter"/>
</dbReference>
<dbReference type="GO" id="GO:0005634">
    <property type="term" value="C:nucleus"/>
    <property type="evidence" value="ECO:0007669"/>
    <property type="project" value="UniProtKB-SubCell"/>
</dbReference>
<dbReference type="Proteomes" id="UP001219568">
    <property type="component" value="Unassembled WGS sequence"/>
</dbReference>
<evidence type="ECO:0000256" key="3">
    <source>
        <dbReference type="ARBA" id="ARBA00023125"/>
    </source>
</evidence>
<evidence type="ECO:0000256" key="2">
    <source>
        <dbReference type="ARBA" id="ARBA00023015"/>
    </source>
</evidence>
<protein>
    <recommendedName>
        <fullName evidence="7">Zn(2)-C6 fungal-type domain-containing protein</fullName>
    </recommendedName>
</protein>
<keyword evidence="9" id="KW-1185">Reference proteome</keyword>
<reference evidence="8" key="1">
    <citation type="journal article" date="2023" name="IMA Fungus">
        <title>Comparative genomic study of the Penicillium genus elucidates a diverse pangenome and 15 lateral gene transfer events.</title>
        <authorList>
            <person name="Petersen C."/>
            <person name="Sorensen T."/>
            <person name="Nielsen M.R."/>
            <person name="Sondergaard T.E."/>
            <person name="Sorensen J.L."/>
            <person name="Fitzpatrick D.A."/>
            <person name="Frisvad J.C."/>
            <person name="Nielsen K.L."/>
        </authorList>
    </citation>
    <scope>NUCLEOTIDE SEQUENCE</scope>
    <source>
        <strain evidence="8">IBT 15450</strain>
    </source>
</reference>
<dbReference type="CDD" id="cd00067">
    <property type="entry name" value="GAL4"/>
    <property type="match status" value="1"/>
</dbReference>
<dbReference type="Pfam" id="PF11951">
    <property type="entry name" value="Fungal_trans_2"/>
    <property type="match status" value="1"/>
</dbReference>
<organism evidence="8 9">
    <name type="scientific">Penicillium canescens</name>
    <dbReference type="NCBI Taxonomy" id="5083"/>
    <lineage>
        <taxon>Eukaryota</taxon>
        <taxon>Fungi</taxon>
        <taxon>Dikarya</taxon>
        <taxon>Ascomycota</taxon>
        <taxon>Pezizomycotina</taxon>
        <taxon>Eurotiomycetes</taxon>
        <taxon>Eurotiomycetidae</taxon>
        <taxon>Eurotiales</taxon>
        <taxon>Aspergillaceae</taxon>
        <taxon>Penicillium</taxon>
    </lineage>
</organism>
<keyword evidence="5" id="KW-0539">Nucleus</keyword>
<dbReference type="InterPro" id="IPR021858">
    <property type="entry name" value="Fun_TF"/>
</dbReference>
<evidence type="ECO:0000256" key="6">
    <source>
        <dbReference type="SAM" id="MobiDB-lite"/>
    </source>
</evidence>